<keyword evidence="3" id="KW-1185">Reference proteome</keyword>
<feature type="region of interest" description="Disordered" evidence="1">
    <location>
        <begin position="76"/>
        <end position="95"/>
    </location>
</feature>
<name>A0A1Q9D0H3_SYMMI</name>
<feature type="compositionally biased region" description="Polar residues" evidence="1">
    <location>
        <begin position="77"/>
        <end position="86"/>
    </location>
</feature>
<evidence type="ECO:0000313" key="3">
    <source>
        <dbReference type="Proteomes" id="UP000186817"/>
    </source>
</evidence>
<evidence type="ECO:0000256" key="1">
    <source>
        <dbReference type="SAM" id="MobiDB-lite"/>
    </source>
</evidence>
<organism evidence="2 3">
    <name type="scientific">Symbiodinium microadriaticum</name>
    <name type="common">Dinoflagellate</name>
    <name type="synonym">Zooxanthella microadriatica</name>
    <dbReference type="NCBI Taxonomy" id="2951"/>
    <lineage>
        <taxon>Eukaryota</taxon>
        <taxon>Sar</taxon>
        <taxon>Alveolata</taxon>
        <taxon>Dinophyceae</taxon>
        <taxon>Suessiales</taxon>
        <taxon>Symbiodiniaceae</taxon>
        <taxon>Symbiodinium</taxon>
    </lineage>
</organism>
<evidence type="ECO:0000313" key="2">
    <source>
        <dbReference type="EMBL" id="OLP88673.1"/>
    </source>
</evidence>
<dbReference type="EMBL" id="LSRX01000800">
    <property type="protein sequence ID" value="OLP88673.1"/>
    <property type="molecule type" value="Genomic_DNA"/>
</dbReference>
<protein>
    <submittedName>
        <fullName evidence="2">Uncharacterized protein</fullName>
    </submittedName>
</protein>
<sequence length="1020" mass="110393">MVVLEDGEDGVMQYLKEKQKTAGAVRRQKAKVSSEADAAMEYLKGQLTKNGQTARAAVKASPRAGSREFLRGIKLSDMSSAPSQSQRKSRLDNPAGDAANALKKVAKSTGKPSPLSERTKPKTPEEKTETAIDKSACDALSSGGDIRMSLQLMRDKTGIQRSASAKRCRAARKDVGPLVRTARSVRLPARANEMIGDTAPSDVTVKPSETRAATSAVQTAPPKSPVVSPVLTVRSPSPPAAPAEEVPGKEAEATVTSAAAPAPTVQETKKASDCASAVATESSALRSPPVPWQFAAGVHAQPATAARSAARVEGVRSCHDGDKWPKQPNGFAAGFGTPTGPGHGHCGTWMPWTPARSILLPPGSVHLRPQQPHIKVARVCATPPAPMTPMTPIMQSRDSRDEAVPQKAVVGRPNVAIPWFPKTDPPTVPHTPQIPCPQLQQASMSRGMFEAEVSELQRPYLGSDHALLVSSPCVAAFLVALFSEVAQKAKLELCGWDLYHGHLVFFRHCKSPSIFELGILFHAKEHPVEFTSRMGPMLEVCSPEAGGKRDPRRGTKLSIDSPGFSDRNFLWLLSLNSTFGIRFSQEKASKTTANADCDHRASAPVTSLAWQLLAPGAAGSRFFTIDESNFGLQLGSLCYMPAGHDPALPSQGKVGEAFKCTPCPDVRRDIVCIPCHAFPADWHLARELGKQPLANEMEAVRRLRDVDADLLQVLSSSDDVSLPRRKRLERLGSRGRRRRLLECAEQEYHQRREVQERELKRRQDAAVAQLVASGFHVTDVQEVLPHCDGSTVRCEAVLRVAFAKYRSSAEQAAADGLGDVNAAEAHRVLFGISPWLGGCPVLGLRALSSSEPLLVAVGRIAAEEEARFRRDSNERFDLSMAKKQVCSKAEQPQPAFSWGCCIGPRRALRYLCECLLQFGERKKCVNAECLQWQIGLIAGERLHFAYKYAGDDAWDALLASANAGGENVHRNEVLGLLLGAAQGRQGLKTQEEGLKHYAELEEEIQAVVEQASATMRSSDL</sequence>
<comment type="caution">
    <text evidence="2">The sequence shown here is derived from an EMBL/GenBank/DDBJ whole genome shotgun (WGS) entry which is preliminary data.</text>
</comment>
<feature type="region of interest" description="Disordered" evidence="1">
    <location>
        <begin position="213"/>
        <end position="268"/>
    </location>
</feature>
<feature type="region of interest" description="Disordered" evidence="1">
    <location>
        <begin position="103"/>
        <end position="134"/>
    </location>
</feature>
<dbReference type="AlphaFoldDB" id="A0A1Q9D0H3"/>
<dbReference type="OrthoDB" id="10403218at2759"/>
<feature type="compositionally biased region" description="Low complexity" evidence="1">
    <location>
        <begin position="253"/>
        <end position="265"/>
    </location>
</feature>
<proteinExistence type="predicted"/>
<reference evidence="2 3" key="1">
    <citation type="submission" date="2016-02" db="EMBL/GenBank/DDBJ databases">
        <title>Genome analysis of coral dinoflagellate symbionts highlights evolutionary adaptations to a symbiotic lifestyle.</title>
        <authorList>
            <person name="Aranda M."/>
            <person name="Li Y."/>
            <person name="Liew Y.J."/>
            <person name="Baumgarten S."/>
            <person name="Simakov O."/>
            <person name="Wilson M."/>
            <person name="Piel J."/>
            <person name="Ashoor H."/>
            <person name="Bougouffa S."/>
            <person name="Bajic V.B."/>
            <person name="Ryu T."/>
            <person name="Ravasi T."/>
            <person name="Bayer T."/>
            <person name="Micklem G."/>
            <person name="Kim H."/>
            <person name="Bhak J."/>
            <person name="Lajeunesse T.C."/>
            <person name="Voolstra C.R."/>
        </authorList>
    </citation>
    <scope>NUCLEOTIDE SEQUENCE [LARGE SCALE GENOMIC DNA]</scope>
    <source>
        <strain evidence="2 3">CCMP2467</strain>
    </source>
</reference>
<gene>
    <name evidence="2" type="ORF">AK812_SmicGene29930</name>
</gene>
<dbReference type="Proteomes" id="UP000186817">
    <property type="component" value="Unassembled WGS sequence"/>
</dbReference>
<feature type="compositionally biased region" description="Basic and acidic residues" evidence="1">
    <location>
        <begin position="117"/>
        <end position="134"/>
    </location>
</feature>
<accession>A0A1Q9D0H3</accession>